<feature type="transmembrane region" description="Helical" evidence="1">
    <location>
        <begin position="96"/>
        <end position="116"/>
    </location>
</feature>
<dbReference type="EMBL" id="JAAOIC020000019">
    <property type="protein sequence ID" value="KAG8041049.1"/>
    <property type="molecule type" value="Genomic_DNA"/>
</dbReference>
<sequence length="190" mass="21825">MKMVKLMSSPLKGILNARRGHSAESIISDWRFKSQLAPLEMSIVRRDLNKNTKPEEAMDIILKMKTLKLNSSFDTMKIDRGISKHWSNVLRYRWPIVFHSIVLIIIIAILGLRIGLRDNQDPGIHSNYNKFSLWPPFNSILPSTFKASGYSYGGCNYGFYCGGMKTTDGELVRRKASFLKRKRNLKELID</sequence>
<protein>
    <submittedName>
        <fullName evidence="2">Uncharacterized protein</fullName>
    </submittedName>
</protein>
<dbReference type="OrthoDB" id="7681462at2759"/>
<accession>A0A8J5RJ45</accession>
<keyword evidence="1" id="KW-1133">Transmembrane helix</keyword>
<keyword evidence="1" id="KW-0812">Transmembrane</keyword>
<evidence type="ECO:0000313" key="2">
    <source>
        <dbReference type="EMBL" id="KAG8041049.1"/>
    </source>
</evidence>
<organism evidence="2 3">
    <name type="scientific">Cotesia typhae</name>
    <dbReference type="NCBI Taxonomy" id="2053667"/>
    <lineage>
        <taxon>Eukaryota</taxon>
        <taxon>Metazoa</taxon>
        <taxon>Ecdysozoa</taxon>
        <taxon>Arthropoda</taxon>
        <taxon>Hexapoda</taxon>
        <taxon>Insecta</taxon>
        <taxon>Pterygota</taxon>
        <taxon>Neoptera</taxon>
        <taxon>Endopterygota</taxon>
        <taxon>Hymenoptera</taxon>
        <taxon>Apocrita</taxon>
        <taxon>Ichneumonoidea</taxon>
        <taxon>Braconidae</taxon>
        <taxon>Microgastrinae</taxon>
        <taxon>Cotesia</taxon>
    </lineage>
</organism>
<dbReference type="AlphaFoldDB" id="A0A8J5RJ45"/>
<comment type="caution">
    <text evidence="2">The sequence shown here is derived from an EMBL/GenBank/DDBJ whole genome shotgun (WGS) entry which is preliminary data.</text>
</comment>
<name>A0A8J5RJ45_9HYME</name>
<keyword evidence="3" id="KW-1185">Reference proteome</keyword>
<reference evidence="2" key="1">
    <citation type="submission" date="2020-03" db="EMBL/GenBank/DDBJ databases">
        <authorList>
            <person name="Chebbi M.A."/>
            <person name="Drezen J.M."/>
        </authorList>
    </citation>
    <scope>NUCLEOTIDE SEQUENCE</scope>
    <source>
        <tissue evidence="2">Whole body</tissue>
    </source>
</reference>
<gene>
    <name evidence="2" type="ORF">G9C98_002037</name>
</gene>
<proteinExistence type="predicted"/>
<evidence type="ECO:0000256" key="1">
    <source>
        <dbReference type="SAM" id="Phobius"/>
    </source>
</evidence>
<evidence type="ECO:0000313" key="3">
    <source>
        <dbReference type="Proteomes" id="UP000729913"/>
    </source>
</evidence>
<keyword evidence="1" id="KW-0472">Membrane</keyword>
<reference evidence="2" key="2">
    <citation type="submission" date="2021-04" db="EMBL/GenBank/DDBJ databases">
        <title>Genome-wide patterns of bracovirus chromosomal integration into multiple host tissues during parasitism.</title>
        <authorList>
            <person name="Chebbi M.A.C."/>
        </authorList>
    </citation>
    <scope>NUCLEOTIDE SEQUENCE</scope>
    <source>
        <tissue evidence="2">Whole body</tissue>
    </source>
</reference>
<dbReference type="Proteomes" id="UP000729913">
    <property type="component" value="Unassembled WGS sequence"/>
</dbReference>